<evidence type="ECO:0000259" key="1">
    <source>
        <dbReference type="Pfam" id="PF09348"/>
    </source>
</evidence>
<sequence length="181" mass="19186">MTVLLRVPPLAALADAALTYPEVGATAGGLPRGYRTVTRSVRVGRGQRSFDSCADGVLGWELHRRAGLGVYADRPTATPGAVVAVVLGIGRWGVVAPCRVVHAVDEPDRRGFAYGTLPGHPEQGEESFVVSRETDGTVVFTVTAFSRPGNLLARLGGPLARRTQDLYVGRYLRAATTFASP</sequence>
<dbReference type="STRING" id="117157.SAMN04489717_1967"/>
<organism evidence="2 3">
    <name type="scientific">Actinopolymorpha singaporensis</name>
    <dbReference type="NCBI Taxonomy" id="117157"/>
    <lineage>
        <taxon>Bacteria</taxon>
        <taxon>Bacillati</taxon>
        <taxon>Actinomycetota</taxon>
        <taxon>Actinomycetes</taxon>
        <taxon>Propionibacteriales</taxon>
        <taxon>Actinopolymorphaceae</taxon>
        <taxon>Actinopolymorpha</taxon>
    </lineage>
</organism>
<dbReference type="InterPro" id="IPR018960">
    <property type="entry name" value="DUF1990"/>
</dbReference>
<feature type="domain" description="DUF1990" evidence="1">
    <location>
        <begin position="19"/>
        <end position="174"/>
    </location>
</feature>
<dbReference type="OrthoDB" id="120660at2"/>
<reference evidence="2 3" key="1">
    <citation type="submission" date="2016-10" db="EMBL/GenBank/DDBJ databases">
        <authorList>
            <person name="de Groot N.N."/>
        </authorList>
    </citation>
    <scope>NUCLEOTIDE SEQUENCE [LARGE SCALE GENOMIC DNA]</scope>
    <source>
        <strain evidence="2 3">DSM 22024</strain>
    </source>
</reference>
<keyword evidence="3" id="KW-1185">Reference proteome</keyword>
<dbReference type="InterPro" id="IPR014457">
    <property type="entry name" value="UCP010260"/>
</dbReference>
<dbReference type="AlphaFoldDB" id="A0A1H1QCF6"/>
<dbReference type="PANTHER" id="PTHR34202:SF1">
    <property type="entry name" value="UPF0548 PROTEIN"/>
    <property type="match status" value="1"/>
</dbReference>
<accession>A0A1H1QCF6</accession>
<dbReference type="SUPFAM" id="SSF55961">
    <property type="entry name" value="Bet v1-like"/>
    <property type="match status" value="1"/>
</dbReference>
<dbReference type="Pfam" id="PF09348">
    <property type="entry name" value="DUF1990"/>
    <property type="match status" value="1"/>
</dbReference>
<gene>
    <name evidence="2" type="ORF">SAMN04489717_1967</name>
</gene>
<protein>
    <submittedName>
        <fullName evidence="2">Uncharacterized protein, UPF0548 family</fullName>
    </submittedName>
</protein>
<evidence type="ECO:0000313" key="3">
    <source>
        <dbReference type="Proteomes" id="UP000198983"/>
    </source>
</evidence>
<name>A0A1H1QCF6_9ACTN</name>
<proteinExistence type="predicted"/>
<dbReference type="EMBL" id="LT629732">
    <property type="protein sequence ID" value="SDS21115.1"/>
    <property type="molecule type" value="Genomic_DNA"/>
</dbReference>
<evidence type="ECO:0000313" key="2">
    <source>
        <dbReference type="EMBL" id="SDS21115.1"/>
    </source>
</evidence>
<dbReference type="PIRSF" id="PIRSF010260">
    <property type="entry name" value="UCP010260"/>
    <property type="match status" value="1"/>
</dbReference>
<dbReference type="Proteomes" id="UP000198983">
    <property type="component" value="Chromosome I"/>
</dbReference>
<dbReference type="PANTHER" id="PTHR34202">
    <property type="entry name" value="UPF0548 PROTEIN"/>
    <property type="match status" value="1"/>
</dbReference>
<dbReference type="RefSeq" id="WP_092652555.1">
    <property type="nucleotide sequence ID" value="NZ_LT629732.1"/>
</dbReference>